<dbReference type="EMBL" id="CAAJVP010000007">
    <property type="protein sequence ID" value="VHY06665.1"/>
    <property type="molecule type" value="Genomic_DNA"/>
</dbReference>
<reference evidence="9 13" key="3">
    <citation type="submission" date="2019-02" db="EMBL/GenBank/DDBJ databases">
        <authorList>
            <consortium name="Pathogen Informatics"/>
        </authorList>
    </citation>
    <scope>NUCLEOTIDE SEQUENCE [LARGE SCALE GENOMIC DNA]</scope>
    <source>
        <strain evidence="9">Clo34</strain>
        <strain evidence="13">clo34</strain>
        <strain evidence="12">tl291</strain>
        <strain evidence="10">Tl291</strain>
        <strain evidence="8 11">VRECD0157</strain>
    </source>
</reference>
<evidence type="ECO:0000313" key="5">
    <source>
        <dbReference type="EMBL" id="CDT32114.1"/>
    </source>
</evidence>
<protein>
    <submittedName>
        <fullName evidence="6">Zinc transporter</fullName>
    </submittedName>
</protein>
<reference evidence="6" key="2">
    <citation type="journal article" date="2018" name="Genome Biol.">
        <title>SKESA: strategic k-mer extension for scrupulous assemblies.</title>
        <authorList>
            <person name="Souvorov A."/>
            <person name="Agarwala R."/>
            <person name="Lipman D.J."/>
        </authorList>
    </citation>
    <scope>NUCLEOTIDE SEQUENCE</scope>
    <source>
        <strain evidence="7">Clostridioides</strain>
        <strain evidence="6">HN1000</strain>
    </source>
</reference>
<evidence type="ECO:0000313" key="4">
    <source>
        <dbReference type="EMBL" id="CDS84559.1"/>
    </source>
</evidence>
<dbReference type="PATRIC" id="fig|1496.1371.peg.1644"/>
<dbReference type="KEGG" id="pdf:CD630DERM_07360"/>
<dbReference type="Proteomes" id="UP000878956">
    <property type="component" value="Unassembled WGS sequence"/>
</dbReference>
<dbReference type="EMBL" id="DAEQIJ010000006">
    <property type="protein sequence ID" value="HBH2619825.1"/>
    <property type="molecule type" value="Genomic_DNA"/>
</dbReference>
<dbReference type="EMBL" id="FUPS01000003">
    <property type="protein sequence ID" value="SJS07096.1"/>
    <property type="molecule type" value="Genomic_DNA"/>
</dbReference>
<evidence type="ECO:0000313" key="6">
    <source>
        <dbReference type="EMBL" id="HBH1542478.1"/>
    </source>
</evidence>
<dbReference type="GeneID" id="66353241"/>
<feature type="domain" description="DUF8180" evidence="2">
    <location>
        <begin position="58"/>
        <end position="116"/>
    </location>
</feature>
<evidence type="ECO:0000313" key="8">
    <source>
        <dbReference type="EMBL" id="SJS07096.1"/>
    </source>
</evidence>
<evidence type="ECO:0000259" key="2">
    <source>
        <dbReference type="Pfam" id="PF26551"/>
    </source>
</evidence>
<feature type="region of interest" description="Disordered" evidence="1">
    <location>
        <begin position="22"/>
        <end position="55"/>
    </location>
</feature>
<dbReference type="Pfam" id="PF26551">
    <property type="entry name" value="DUF8180"/>
    <property type="match status" value="1"/>
</dbReference>
<dbReference type="EMBL" id="LK933105">
    <property type="protein sequence ID" value="CDT32114.1"/>
    <property type="molecule type" value="Genomic_DNA"/>
</dbReference>
<evidence type="ECO:0000313" key="7">
    <source>
        <dbReference type="EMBL" id="HBH2619825.1"/>
    </source>
</evidence>
<dbReference type="InterPro" id="IPR058493">
    <property type="entry name" value="DUF8180"/>
</dbReference>
<dbReference type="Proteomes" id="UP000411588">
    <property type="component" value="Unassembled WGS sequence"/>
</dbReference>
<dbReference type="EMBL" id="DAEPXK010000018">
    <property type="protein sequence ID" value="HBH1542478.1"/>
    <property type="molecule type" value="Genomic_DNA"/>
</dbReference>
<dbReference type="EMBL" id="CAADAN010000005">
    <property type="protein sequence ID" value="VFD31670.1"/>
    <property type="molecule type" value="Genomic_DNA"/>
</dbReference>
<accession>A0A031WG41</accession>
<proteinExistence type="predicted"/>
<dbReference type="EMBL" id="LK932481">
    <property type="protein sequence ID" value="CDS84109.1"/>
    <property type="molecule type" value="Genomic_DNA"/>
</dbReference>
<dbReference type="Proteomes" id="UP000372533">
    <property type="component" value="Unassembled WGS sequence"/>
</dbReference>
<reference evidence="6" key="4">
    <citation type="submission" date="2021-06" db="EMBL/GenBank/DDBJ databases">
        <authorList>
            <consortium name="NCBI Pathogen Detection Project"/>
        </authorList>
    </citation>
    <scope>NUCLEOTIDE SEQUENCE</scope>
    <source>
        <strain evidence="7">Clostridioides</strain>
        <strain evidence="6">HN1000</strain>
    </source>
</reference>
<sequence length="116" mass="13914">MIFDKEIVRYHHGHHDHDHCHEHTHGDICHEHPHDHAHDHDHEHSHEESSESKDEKTLKILLVHWINHNETHEEGFREWVEKARAIGKEETAKSIEKAIEYMEEANKMLLEAKKHM</sequence>
<evidence type="ECO:0000313" key="13">
    <source>
        <dbReference type="Proteomes" id="UP000411588"/>
    </source>
</evidence>
<name>A0A031WG41_CLODI</name>
<evidence type="ECO:0000313" key="10">
    <source>
        <dbReference type="EMBL" id="VHY06665.1"/>
    </source>
</evidence>
<dbReference type="OMA" id="NNEHECH"/>
<gene>
    <name evidence="5" type="ORF">BN1095_430073</name>
    <name evidence="3" type="ORF">BN1096_300037</name>
    <name evidence="4" type="ORF">BN1097_310037</name>
    <name evidence="6" type="ORF">KRM00_001962</name>
    <name evidence="7" type="ORF">KRQ00_001579</name>
    <name evidence="10" type="ORF">SAMEA1402366_01884</name>
    <name evidence="9" type="ORF">SAMEA1402399_01723</name>
    <name evidence="8" type="ORF">SAMEA3375112_01173</name>
</gene>
<dbReference type="Proteomes" id="UP000879542">
    <property type="component" value="Unassembled WGS sequence"/>
</dbReference>
<evidence type="ECO:0000313" key="3">
    <source>
        <dbReference type="EMBL" id="CDS84109.1"/>
    </source>
</evidence>
<reference evidence="5" key="1">
    <citation type="submission" date="2014-07" db="EMBL/GenBank/DDBJ databases">
        <authorList>
            <person name="Monot Marc"/>
        </authorList>
    </citation>
    <scope>NUCLEOTIDE SEQUENCE</scope>
    <source>
        <strain evidence="5">7032989</strain>
        <strain evidence="4">7032994</strain>
    </source>
</reference>
<evidence type="ECO:0000313" key="9">
    <source>
        <dbReference type="EMBL" id="VFD31670.1"/>
    </source>
</evidence>
<dbReference type="RefSeq" id="WP_003432237.1">
    <property type="nucleotide sequence ID" value="NZ_AP025558.1"/>
</dbReference>
<organism evidence="5">
    <name type="scientific">Clostridioides difficile</name>
    <name type="common">Peptoclostridium difficile</name>
    <dbReference type="NCBI Taxonomy" id="1496"/>
    <lineage>
        <taxon>Bacteria</taxon>
        <taxon>Bacillati</taxon>
        <taxon>Bacillota</taxon>
        <taxon>Clostridia</taxon>
        <taxon>Peptostreptococcales</taxon>
        <taxon>Peptostreptococcaceae</taxon>
        <taxon>Clostridioides</taxon>
    </lineage>
</organism>
<dbReference type="AlphaFoldDB" id="A0A031WG41"/>
<evidence type="ECO:0000313" key="11">
    <source>
        <dbReference type="Proteomes" id="UP000189137"/>
    </source>
</evidence>
<dbReference type="EMBL" id="LK932367">
    <property type="protein sequence ID" value="CDS84559.1"/>
    <property type="molecule type" value="Genomic_DNA"/>
</dbReference>
<dbReference type="Proteomes" id="UP000189137">
    <property type="component" value="Unassembled WGS sequence"/>
</dbReference>
<evidence type="ECO:0000313" key="12">
    <source>
        <dbReference type="Proteomes" id="UP000372533"/>
    </source>
</evidence>
<evidence type="ECO:0000256" key="1">
    <source>
        <dbReference type="SAM" id="MobiDB-lite"/>
    </source>
</evidence>